<organism evidence="1 2">
    <name type="scientific">Senna tora</name>
    <dbReference type="NCBI Taxonomy" id="362788"/>
    <lineage>
        <taxon>Eukaryota</taxon>
        <taxon>Viridiplantae</taxon>
        <taxon>Streptophyta</taxon>
        <taxon>Embryophyta</taxon>
        <taxon>Tracheophyta</taxon>
        <taxon>Spermatophyta</taxon>
        <taxon>Magnoliopsida</taxon>
        <taxon>eudicotyledons</taxon>
        <taxon>Gunneridae</taxon>
        <taxon>Pentapetalae</taxon>
        <taxon>rosids</taxon>
        <taxon>fabids</taxon>
        <taxon>Fabales</taxon>
        <taxon>Fabaceae</taxon>
        <taxon>Caesalpinioideae</taxon>
        <taxon>Cassia clade</taxon>
        <taxon>Senna</taxon>
    </lineage>
</organism>
<dbReference type="Proteomes" id="UP000634136">
    <property type="component" value="Unassembled WGS sequence"/>
</dbReference>
<name>A0A834TBW7_9FABA</name>
<sequence length="106" mass="12141">MGGGNHRQRKSSSSSGFFCFSIFKSKKQRGGRYYVYDDEIDDGIKAQKVWPSDEDRGRCGVADPFINIKVKAFIASEIQKQFTKFNLICEVYKFFNSFNVKNTTGK</sequence>
<dbReference type="PANTHER" id="PTHR33511">
    <property type="entry name" value="OS06G0632400 PROTEIN"/>
    <property type="match status" value="1"/>
</dbReference>
<comment type="caution">
    <text evidence="1">The sequence shown here is derived from an EMBL/GenBank/DDBJ whole genome shotgun (WGS) entry which is preliminary data.</text>
</comment>
<accession>A0A834TBW7</accession>
<proteinExistence type="predicted"/>
<dbReference type="EMBL" id="JAAIUW010000008">
    <property type="protein sequence ID" value="KAF7818027.1"/>
    <property type="molecule type" value="Genomic_DNA"/>
</dbReference>
<dbReference type="AlphaFoldDB" id="A0A834TBW7"/>
<protein>
    <submittedName>
        <fullName evidence="1">Uncharacterized protein</fullName>
    </submittedName>
</protein>
<reference evidence="1" key="1">
    <citation type="submission" date="2020-09" db="EMBL/GenBank/DDBJ databases">
        <title>Genome-Enabled Discovery of Anthraquinone Biosynthesis in Senna tora.</title>
        <authorList>
            <person name="Kang S.-H."/>
            <person name="Pandey R.P."/>
            <person name="Lee C.-M."/>
            <person name="Sim J.-S."/>
            <person name="Jeong J.-T."/>
            <person name="Choi B.-S."/>
            <person name="Jung M."/>
            <person name="Ginzburg D."/>
            <person name="Zhao K."/>
            <person name="Won S.Y."/>
            <person name="Oh T.-J."/>
            <person name="Yu Y."/>
            <person name="Kim N.-H."/>
            <person name="Lee O.R."/>
            <person name="Lee T.-H."/>
            <person name="Bashyal P."/>
            <person name="Kim T.-S."/>
            <person name="Lee W.-H."/>
            <person name="Kawkins C."/>
            <person name="Kim C.-K."/>
            <person name="Kim J.S."/>
            <person name="Ahn B.O."/>
            <person name="Rhee S.Y."/>
            <person name="Sohng J.K."/>
        </authorList>
    </citation>
    <scope>NUCLEOTIDE SEQUENCE</scope>
    <source>
        <tissue evidence="1">Leaf</tissue>
    </source>
</reference>
<evidence type="ECO:0000313" key="2">
    <source>
        <dbReference type="Proteomes" id="UP000634136"/>
    </source>
</evidence>
<evidence type="ECO:0000313" key="1">
    <source>
        <dbReference type="EMBL" id="KAF7818027.1"/>
    </source>
</evidence>
<gene>
    <name evidence="1" type="ORF">G2W53_023482</name>
</gene>
<keyword evidence="2" id="KW-1185">Reference proteome</keyword>